<comment type="caution">
    <text evidence="3">The sequence shown here is derived from an EMBL/GenBank/DDBJ whole genome shotgun (WGS) entry which is preliminary data.</text>
</comment>
<organism evidence="3 4">
    <name type="scientific">Candidatus Nitrobium versatile</name>
    <dbReference type="NCBI Taxonomy" id="2884831"/>
    <lineage>
        <taxon>Bacteria</taxon>
        <taxon>Pseudomonadati</taxon>
        <taxon>Nitrospirota</taxon>
        <taxon>Nitrospiria</taxon>
        <taxon>Nitrospirales</taxon>
        <taxon>Nitrospiraceae</taxon>
        <taxon>Candidatus Nitrobium</taxon>
    </lineage>
</organism>
<accession>A0A953JD47</accession>
<dbReference type="SMART" id="SM00062">
    <property type="entry name" value="PBPb"/>
    <property type="match status" value="1"/>
</dbReference>
<proteinExistence type="inferred from homology"/>
<reference evidence="3" key="1">
    <citation type="journal article" date="2021" name="bioRxiv">
        <title>Unraveling nitrogen, sulfur and carbon metabolic pathways and microbial community transcriptional responses to substrate deprivation and toxicity stresses in a bioreactor mimicking anoxic brackish coastal sediment conditions.</title>
        <authorList>
            <person name="Martins P.D."/>
            <person name="Echeveste M.J."/>
            <person name="Arshad A."/>
            <person name="Kurth J."/>
            <person name="Ouboter H."/>
            <person name="Jetten M.S.M."/>
            <person name="Welte C.U."/>
        </authorList>
    </citation>
    <scope>NUCLEOTIDE SEQUENCE</scope>
    <source>
        <strain evidence="3">MAG_39</strain>
    </source>
</reference>
<dbReference type="PANTHER" id="PTHR30024">
    <property type="entry name" value="ALIPHATIC SULFONATES-BINDING PROTEIN-RELATED"/>
    <property type="match status" value="1"/>
</dbReference>
<evidence type="ECO:0000256" key="1">
    <source>
        <dbReference type="ARBA" id="ARBA00010742"/>
    </source>
</evidence>
<dbReference type="SUPFAM" id="SSF53850">
    <property type="entry name" value="Periplasmic binding protein-like II"/>
    <property type="match status" value="1"/>
</dbReference>
<evidence type="ECO:0000313" key="3">
    <source>
        <dbReference type="EMBL" id="MBZ0156400.1"/>
    </source>
</evidence>
<dbReference type="CDD" id="cd01008">
    <property type="entry name" value="PBP2_NrtA_SsuA_CpmA_like"/>
    <property type="match status" value="1"/>
</dbReference>
<evidence type="ECO:0000313" key="4">
    <source>
        <dbReference type="Proteomes" id="UP000705867"/>
    </source>
</evidence>
<dbReference type="Gene3D" id="3.40.190.10">
    <property type="entry name" value="Periplasmic binding protein-like II"/>
    <property type="match status" value="2"/>
</dbReference>
<dbReference type="InterPro" id="IPR015168">
    <property type="entry name" value="SsuA/THI5"/>
</dbReference>
<gene>
    <name evidence="3" type="ORF">K8I29_09370</name>
</gene>
<reference evidence="3" key="2">
    <citation type="submission" date="2021-08" db="EMBL/GenBank/DDBJ databases">
        <authorList>
            <person name="Dalcin Martins P."/>
        </authorList>
    </citation>
    <scope>NUCLEOTIDE SEQUENCE</scope>
    <source>
        <strain evidence="3">MAG_39</strain>
    </source>
</reference>
<sequence length="335" mass="37323">MKVLFRAKKTVLPAMSLLFLITGIVLALLYSRRTPRPAEEVTIAVSAVPLSAPVYVAYAKGFFEREGLQVTLQKHEVGKDALDAVIAGKAHFCTVAETPLVFAGLNGEKIYIIATLADSNRYIKIAARKDRGIAGPKDLEGKTIGVRKGTTSEYFLHAYLTFYRIAKDRIHVVDMRFNEMTGALLQGIIDAAVSWPPYLTEQQKRLGANGMTLSNEHIYKIYGNVAARQEFVAVHPEAVKKLLRALIQAQQYIEENPKDAQRIVDGCVGKGAAALDDFNFDVRLSQSLIFALEEQARWAISNRRTDRKEVPNFLRLLYTKGMEEVAPDSVMVIHN</sequence>
<protein>
    <submittedName>
        <fullName evidence="3">NrtA/SsuA/CpmA family ABC transporter substrate-binding protein</fullName>
    </submittedName>
</protein>
<evidence type="ECO:0000259" key="2">
    <source>
        <dbReference type="SMART" id="SM00062"/>
    </source>
</evidence>
<dbReference type="EMBL" id="JAIOIV010000074">
    <property type="protein sequence ID" value="MBZ0156400.1"/>
    <property type="molecule type" value="Genomic_DNA"/>
</dbReference>
<dbReference type="Pfam" id="PF09084">
    <property type="entry name" value="NMT1"/>
    <property type="match status" value="1"/>
</dbReference>
<dbReference type="InterPro" id="IPR001638">
    <property type="entry name" value="Solute-binding_3/MltF_N"/>
</dbReference>
<comment type="similarity">
    <text evidence="1">Belongs to the bacterial solute-binding protein SsuA/TauA family.</text>
</comment>
<dbReference type="AlphaFoldDB" id="A0A953JD47"/>
<name>A0A953JD47_9BACT</name>
<feature type="domain" description="Solute-binding protein family 3/N-terminal" evidence="2">
    <location>
        <begin position="40"/>
        <end position="256"/>
    </location>
</feature>
<dbReference type="Proteomes" id="UP000705867">
    <property type="component" value="Unassembled WGS sequence"/>
</dbReference>